<evidence type="ECO:0000313" key="1">
    <source>
        <dbReference type="EMBL" id="KAK5694267.1"/>
    </source>
</evidence>
<dbReference type="AlphaFoldDB" id="A0AAN7W544"/>
<organism evidence="1 2">
    <name type="scientific">Elasticomyces elasticus</name>
    <dbReference type="NCBI Taxonomy" id="574655"/>
    <lineage>
        <taxon>Eukaryota</taxon>
        <taxon>Fungi</taxon>
        <taxon>Dikarya</taxon>
        <taxon>Ascomycota</taxon>
        <taxon>Pezizomycotina</taxon>
        <taxon>Dothideomycetes</taxon>
        <taxon>Dothideomycetidae</taxon>
        <taxon>Mycosphaerellales</taxon>
        <taxon>Teratosphaeriaceae</taxon>
        <taxon>Elasticomyces</taxon>
    </lineage>
</organism>
<accession>A0AAN7W544</accession>
<evidence type="ECO:0000313" key="2">
    <source>
        <dbReference type="Proteomes" id="UP001310594"/>
    </source>
</evidence>
<protein>
    <submittedName>
        <fullName evidence="1">Uncharacterized protein</fullName>
    </submittedName>
</protein>
<proteinExistence type="predicted"/>
<dbReference type="Proteomes" id="UP001310594">
    <property type="component" value="Unassembled WGS sequence"/>
</dbReference>
<comment type="caution">
    <text evidence="1">The sequence shown here is derived from an EMBL/GenBank/DDBJ whole genome shotgun (WGS) entry which is preliminary data.</text>
</comment>
<dbReference type="EMBL" id="JAVRQU010000016">
    <property type="protein sequence ID" value="KAK5694267.1"/>
    <property type="molecule type" value="Genomic_DNA"/>
</dbReference>
<sequence length="328" mass="36660">MQILGEVLAQRNATRNNTTSADIPADIGPPQHSEQVEDKGIYLSMPSKESLPLLTPSPTVSPPLARTRAVPSDREINEKNICIAQLKYLVDGLGRPSGTLKGFLNYDRATTANAMRGMKKLFAQTNLPADVQAVHDHTKVLAAKTRWRFGDIFEAIDFLSAYGRDDVFNKARMTAIIFIDPPFPEGGECCEQPNRETEIRCDCAAEGCLICAFNDGDDNACGQRLCNVAYTTGLNSEPCPHLQHSRFFTFLAANLTRFVDPSSRTDIERLRTQVITCWRKHQVELGWTFPNGDFPPHDMDRSVELKCDNGATLKYMLYMTKHGEEKTK</sequence>
<gene>
    <name evidence="1" type="ORF">LTR97_009889</name>
</gene>
<reference evidence="1" key="1">
    <citation type="submission" date="2023-08" db="EMBL/GenBank/DDBJ databases">
        <title>Black Yeasts Isolated from many extreme environments.</title>
        <authorList>
            <person name="Coleine C."/>
            <person name="Stajich J.E."/>
            <person name="Selbmann L."/>
        </authorList>
    </citation>
    <scope>NUCLEOTIDE SEQUENCE</scope>
    <source>
        <strain evidence="1">CCFEE 5810</strain>
    </source>
</reference>
<name>A0AAN7W544_9PEZI</name>